<dbReference type="InterPro" id="IPR032834">
    <property type="entry name" value="NatK-like_C"/>
</dbReference>
<evidence type="ECO:0000313" key="3">
    <source>
        <dbReference type="EMBL" id="MPM70005.1"/>
    </source>
</evidence>
<dbReference type="EMBL" id="VSSQ01023211">
    <property type="protein sequence ID" value="MPM70005.1"/>
    <property type="molecule type" value="Genomic_DNA"/>
</dbReference>
<organism evidence="3">
    <name type="scientific">bioreactor metagenome</name>
    <dbReference type="NCBI Taxonomy" id="1076179"/>
    <lineage>
        <taxon>unclassified sequences</taxon>
        <taxon>metagenomes</taxon>
        <taxon>ecological metagenomes</taxon>
    </lineage>
</organism>
<feature type="transmembrane region" description="Helical" evidence="1">
    <location>
        <begin position="6"/>
        <end position="27"/>
    </location>
</feature>
<reference evidence="3" key="1">
    <citation type="submission" date="2019-08" db="EMBL/GenBank/DDBJ databases">
        <authorList>
            <person name="Kucharzyk K."/>
            <person name="Murdoch R.W."/>
            <person name="Higgins S."/>
            <person name="Loffler F."/>
        </authorList>
    </citation>
    <scope>NUCLEOTIDE SEQUENCE</scope>
</reference>
<keyword evidence="1" id="KW-0472">Membrane</keyword>
<gene>
    <name evidence="3" type="ORF">SDC9_116953</name>
</gene>
<proteinExistence type="predicted"/>
<keyword evidence="1" id="KW-1133">Transmembrane helix</keyword>
<dbReference type="Pfam" id="PF14501">
    <property type="entry name" value="HATPase_c_5"/>
    <property type="match status" value="1"/>
</dbReference>
<dbReference type="InterPro" id="IPR036890">
    <property type="entry name" value="HATPase_C_sf"/>
</dbReference>
<dbReference type="SUPFAM" id="SSF55874">
    <property type="entry name" value="ATPase domain of HSP90 chaperone/DNA topoisomerase II/histidine kinase"/>
    <property type="match status" value="1"/>
</dbReference>
<feature type="transmembrane region" description="Helical" evidence="1">
    <location>
        <begin position="159"/>
        <end position="181"/>
    </location>
</feature>
<feature type="domain" description="Sensor histidine kinase NatK-like C-terminal" evidence="2">
    <location>
        <begin position="332"/>
        <end position="433"/>
    </location>
</feature>
<feature type="transmembrane region" description="Helical" evidence="1">
    <location>
        <begin position="67"/>
        <end position="84"/>
    </location>
</feature>
<dbReference type="CDD" id="cd16935">
    <property type="entry name" value="HATPase_AgrC-ComD-like"/>
    <property type="match status" value="1"/>
</dbReference>
<sequence>MVLPIKGLWLIIAMAIVWAGNCADMAVMIDYRIERRRALSICAVIFTAIYVLSVVLASVLSQGWFDVWRPLSLVLPLLVFRFLSADGAAKLFFICFTQLNVCCFIIVTTGLAASQFAEPGLVLLPLLLLANGGMMWLCVKKLRAPFREIITAIEARWSVAAFLPAAFATAFMLLVGLSPALTGVEMALAYAAAFVIFATMCLCYCGIYQNLKQSEALRRSHESETILGAQLRRQREEMGMFESARRAAGRIRHDIRHHANIVLRFMDDDETEKARGYICGIIKETEAGSVKRWCANYTLNAILSIYAERAQKRGIKVEVEASVPAELGIDEMELASIYANAIENAAEGCAAVPAGAERWIKIYTAYDDGRLILQVRNSCAPGAVRFDDMGMPLSSKEGGGTGTRSIRYVVEKHGGTWFFEEKEGVFSTSVVIPGA</sequence>
<evidence type="ECO:0000259" key="2">
    <source>
        <dbReference type="Pfam" id="PF14501"/>
    </source>
</evidence>
<comment type="caution">
    <text evidence="3">The sequence shown here is derived from an EMBL/GenBank/DDBJ whole genome shotgun (WGS) entry which is preliminary data.</text>
</comment>
<accession>A0A645BXM9</accession>
<name>A0A645BXM9_9ZZZZ</name>
<feature type="transmembrane region" description="Helical" evidence="1">
    <location>
        <begin position="91"/>
        <end position="114"/>
    </location>
</feature>
<feature type="transmembrane region" description="Helical" evidence="1">
    <location>
        <begin position="187"/>
        <end position="208"/>
    </location>
</feature>
<dbReference type="AlphaFoldDB" id="A0A645BXM9"/>
<keyword evidence="1" id="KW-0812">Transmembrane</keyword>
<protein>
    <recommendedName>
        <fullName evidence="2">Sensor histidine kinase NatK-like C-terminal domain-containing protein</fullName>
    </recommendedName>
</protein>
<evidence type="ECO:0000256" key="1">
    <source>
        <dbReference type="SAM" id="Phobius"/>
    </source>
</evidence>
<dbReference type="Gene3D" id="3.30.565.10">
    <property type="entry name" value="Histidine kinase-like ATPase, C-terminal domain"/>
    <property type="match status" value="1"/>
</dbReference>
<feature type="transmembrane region" description="Helical" evidence="1">
    <location>
        <begin position="120"/>
        <end position="139"/>
    </location>
</feature>
<feature type="transmembrane region" description="Helical" evidence="1">
    <location>
        <begin position="39"/>
        <end position="61"/>
    </location>
</feature>